<dbReference type="SUPFAM" id="SSF55961">
    <property type="entry name" value="Bet v1-like"/>
    <property type="match status" value="1"/>
</dbReference>
<feature type="compositionally biased region" description="Low complexity" evidence="1">
    <location>
        <begin position="338"/>
        <end position="351"/>
    </location>
</feature>
<dbReference type="EMBL" id="CAXHTA020000010">
    <property type="protein sequence ID" value="CAL5224108.1"/>
    <property type="molecule type" value="Genomic_DNA"/>
</dbReference>
<dbReference type="Proteomes" id="UP001497392">
    <property type="component" value="Unassembled WGS sequence"/>
</dbReference>
<reference evidence="2 3" key="1">
    <citation type="submission" date="2024-06" db="EMBL/GenBank/DDBJ databases">
        <authorList>
            <person name="Kraege A."/>
            <person name="Thomma B."/>
        </authorList>
    </citation>
    <scope>NUCLEOTIDE SEQUENCE [LARGE SCALE GENOMIC DNA]</scope>
</reference>
<sequence length="400" mass="42046">MAQQALPPLAHVNVLTSSVIPAPVSEVWRSVRAFGSVAAWSAPVGLECITSDLLPGSIEGQLGALRHIRLGNLGFVEQLEALDDDRLTMKWRAVSHPLNANPFPGSLLNYKARLRLHEVTVDNKSFLQLECSFETEHESREVMKRELKARQEANIRGLLSVMEVSQVLRAEQLAAPLQPNLVPVPPLGVSAAVPTLVPGSATFVDGGHFAATRELSPRTQAALAGLAAGPSSTCMGPTPITSAQSSLASTSWGTSLDGLAVARGASGVSVPETPMGSMPLPNMASSLHDSVNTVGSAAISKAIQQAQAQAQAHGMGSQLARLNARLQQQGLSLAEMQRPAVKRPAAPVADPRGAHTLTSSAAPLQSLPQIPSRTHDDLLVSQKRKPEPDALSGSSRVLSL</sequence>
<keyword evidence="3" id="KW-1185">Reference proteome</keyword>
<evidence type="ECO:0000313" key="3">
    <source>
        <dbReference type="Proteomes" id="UP001497392"/>
    </source>
</evidence>
<organism evidence="2 3">
    <name type="scientific">Coccomyxa viridis</name>
    <dbReference type="NCBI Taxonomy" id="1274662"/>
    <lineage>
        <taxon>Eukaryota</taxon>
        <taxon>Viridiplantae</taxon>
        <taxon>Chlorophyta</taxon>
        <taxon>core chlorophytes</taxon>
        <taxon>Trebouxiophyceae</taxon>
        <taxon>Trebouxiophyceae incertae sedis</taxon>
        <taxon>Coccomyxaceae</taxon>
        <taxon>Coccomyxa</taxon>
    </lineage>
</organism>
<name>A0ABP1FW39_9CHLO</name>
<protein>
    <submittedName>
        <fullName evidence="2">G6739 protein</fullName>
    </submittedName>
</protein>
<proteinExistence type="predicted"/>
<gene>
    <name evidence="2" type="primary">g6739</name>
    <name evidence="2" type="ORF">VP750_LOCUS5767</name>
</gene>
<comment type="caution">
    <text evidence="2">The sequence shown here is derived from an EMBL/GenBank/DDBJ whole genome shotgun (WGS) entry which is preliminary data.</text>
</comment>
<dbReference type="CDD" id="cd07821">
    <property type="entry name" value="PYR_PYL_RCAR_like"/>
    <property type="match status" value="1"/>
</dbReference>
<dbReference type="Pfam" id="PF10604">
    <property type="entry name" value="Polyketide_cyc2"/>
    <property type="match status" value="1"/>
</dbReference>
<accession>A0ABP1FW39</accession>
<dbReference type="InterPro" id="IPR023393">
    <property type="entry name" value="START-like_dom_sf"/>
</dbReference>
<evidence type="ECO:0000313" key="2">
    <source>
        <dbReference type="EMBL" id="CAL5224108.1"/>
    </source>
</evidence>
<feature type="compositionally biased region" description="Basic and acidic residues" evidence="1">
    <location>
        <begin position="373"/>
        <end position="388"/>
    </location>
</feature>
<feature type="region of interest" description="Disordered" evidence="1">
    <location>
        <begin position="336"/>
        <end position="400"/>
    </location>
</feature>
<feature type="compositionally biased region" description="Polar residues" evidence="1">
    <location>
        <begin position="356"/>
        <end position="372"/>
    </location>
</feature>
<evidence type="ECO:0000256" key="1">
    <source>
        <dbReference type="SAM" id="MobiDB-lite"/>
    </source>
</evidence>
<dbReference type="InterPro" id="IPR019587">
    <property type="entry name" value="Polyketide_cyclase/dehydratase"/>
</dbReference>
<dbReference type="Gene3D" id="3.30.530.20">
    <property type="match status" value="1"/>
</dbReference>